<reference evidence="1" key="1">
    <citation type="submission" date="2017-02" db="UniProtKB">
        <authorList>
            <consortium name="WormBaseParasite"/>
        </authorList>
    </citation>
    <scope>IDENTIFICATION</scope>
</reference>
<accession>A0A0N4W042</accession>
<proteinExistence type="predicted"/>
<protein>
    <submittedName>
        <fullName evidence="1">Secreted protein</fullName>
    </submittedName>
</protein>
<dbReference type="AlphaFoldDB" id="A0A0N4W042"/>
<name>A0A0N4W042_HAEPC</name>
<dbReference type="WBParaSite" id="HPLM_0000291801-mRNA-1">
    <property type="protein sequence ID" value="HPLM_0000291801-mRNA-1"/>
    <property type="gene ID" value="HPLM_0000291801"/>
</dbReference>
<organism evidence="1">
    <name type="scientific">Haemonchus placei</name>
    <name type="common">Barber's pole worm</name>
    <dbReference type="NCBI Taxonomy" id="6290"/>
    <lineage>
        <taxon>Eukaryota</taxon>
        <taxon>Metazoa</taxon>
        <taxon>Ecdysozoa</taxon>
        <taxon>Nematoda</taxon>
        <taxon>Chromadorea</taxon>
        <taxon>Rhabditida</taxon>
        <taxon>Rhabditina</taxon>
        <taxon>Rhabditomorpha</taxon>
        <taxon>Strongyloidea</taxon>
        <taxon>Trichostrongylidae</taxon>
        <taxon>Haemonchus</taxon>
    </lineage>
</organism>
<sequence>LSFKAISKRHRIFWTTTGLHTFEQQQVFLIMFSKLVASSRRLRDLRIRFSADRLPRFIFRYLLKTSTISNTDVQSVQIDILFRNLWYHSDRFTVLLTELNKPFKEHSPFRHHPWWIRRCWGTNLNFR</sequence>
<evidence type="ECO:0000313" key="1">
    <source>
        <dbReference type="WBParaSite" id="HPLM_0000291801-mRNA-1"/>
    </source>
</evidence>